<dbReference type="GO" id="GO:0032259">
    <property type="term" value="P:methylation"/>
    <property type="evidence" value="ECO:0007669"/>
    <property type="project" value="UniProtKB-KW"/>
</dbReference>
<dbReference type="EC" id="2.1.1.-" evidence="5"/>
<dbReference type="HAMAP" id="MF_01686">
    <property type="entry name" value="Thymidy_synth_arch"/>
    <property type="match status" value="1"/>
</dbReference>
<dbReference type="GO" id="GO:0006231">
    <property type="term" value="P:dTMP biosynthetic process"/>
    <property type="evidence" value="ECO:0007669"/>
    <property type="project" value="UniProtKB-UniRule"/>
</dbReference>
<dbReference type="AlphaFoldDB" id="A0ABD4TLK1"/>
<comment type="similarity">
    <text evidence="5">Belongs to the thymidylate synthase family. Archaeal-type ThyA subfamily.</text>
</comment>
<name>A0ABD4TLK1_9EURY</name>
<keyword evidence="8" id="KW-1185">Reference proteome</keyword>
<evidence type="ECO:0000313" key="7">
    <source>
        <dbReference type="EMBL" id="MCQ1538705.1"/>
    </source>
</evidence>
<dbReference type="InterPro" id="IPR014620">
    <property type="entry name" value="Thymidylate_synthase_arc"/>
</dbReference>
<dbReference type="RefSeq" id="WP_255332654.1">
    <property type="nucleotide sequence ID" value="NZ_VOTZ01000012.1"/>
</dbReference>
<sequence>MKIIRAASLGRAHELIIKHILEKGRERRTENGEETLETDEIALRVENPLAEPMASSHSRFRRAFLDCYADDLIAGSDSVFEYDYHSRLFDWGQGLTLGGADIHADQIRYIIEKLKSEPVSRRAVAVTWNPAIDESLDDCPCLQLIQCVIRKEGEEEGDARLLDMKVIFRSNDMLSAAGANMYALARLQQHIADAVGVPVGAYTHISLVPHVYYRRDVADIPPFCGEGTLIRPVRIVCAACRGCLRGEGI</sequence>
<dbReference type="GO" id="GO:0006235">
    <property type="term" value="P:dTTP biosynthetic process"/>
    <property type="evidence" value="ECO:0007669"/>
    <property type="project" value="UniProtKB-UniRule"/>
</dbReference>
<gene>
    <name evidence="5" type="primary">thyA</name>
    <name evidence="7" type="ORF">FTO68_06870</name>
</gene>
<keyword evidence="1 5" id="KW-0963">Cytoplasm</keyword>
<feature type="domain" description="Thymidylate synthase/dCMP hydroxymethylase" evidence="6">
    <location>
        <begin position="100"/>
        <end position="214"/>
    </location>
</feature>
<dbReference type="PANTHER" id="PTHR11548">
    <property type="entry name" value="THYMIDYLATE SYNTHASE 1"/>
    <property type="match status" value="1"/>
</dbReference>
<dbReference type="Pfam" id="PF00303">
    <property type="entry name" value="Thymidylat_synt"/>
    <property type="match status" value="1"/>
</dbReference>
<comment type="caution">
    <text evidence="7">The sequence shown here is derived from an EMBL/GenBank/DDBJ whole genome shotgun (WGS) entry which is preliminary data.</text>
</comment>
<evidence type="ECO:0000256" key="3">
    <source>
        <dbReference type="ARBA" id="ARBA00022679"/>
    </source>
</evidence>
<evidence type="ECO:0000256" key="4">
    <source>
        <dbReference type="ARBA" id="ARBA00022727"/>
    </source>
</evidence>
<dbReference type="GO" id="GO:0005737">
    <property type="term" value="C:cytoplasm"/>
    <property type="evidence" value="ECO:0007669"/>
    <property type="project" value="UniProtKB-SubCell"/>
</dbReference>
<comment type="subcellular location">
    <subcellularLocation>
        <location evidence="5">Cytoplasm</location>
    </subcellularLocation>
</comment>
<keyword evidence="2 5" id="KW-0489">Methyltransferase</keyword>
<reference evidence="7 8" key="1">
    <citation type="submission" date="2019-08" db="EMBL/GenBank/DDBJ databases">
        <authorList>
            <person name="Chen S.-C."/>
            <person name="Lai M.-C."/>
            <person name="You Y.-T."/>
        </authorList>
    </citation>
    <scope>NUCLEOTIDE SEQUENCE [LARGE SCALE GENOMIC DNA]</scope>
    <source>
        <strain evidence="7 8">P2F9704a</strain>
    </source>
</reference>
<dbReference type="InterPro" id="IPR045097">
    <property type="entry name" value="Thymidate_synth/dCMP_Mease"/>
</dbReference>
<protein>
    <recommendedName>
        <fullName evidence="5">Putative thymidylate synthase</fullName>
        <shortName evidence="5">TS</shortName>
        <shortName evidence="5">TSase</shortName>
        <ecNumber evidence="5">2.1.1.-</ecNumber>
    </recommendedName>
</protein>
<accession>A0ABD4TLK1</accession>
<comment type="function">
    <text evidence="5">May catalyze the biosynthesis of dTMP using an unknown cosubstrate.</text>
</comment>
<keyword evidence="3 5" id="KW-0808">Transferase</keyword>
<keyword evidence="4 5" id="KW-0545">Nucleotide biosynthesis</keyword>
<dbReference type="PANTHER" id="PTHR11548:SF1">
    <property type="entry name" value="THYMIDYLATE SYNTHASE 1"/>
    <property type="match status" value="1"/>
</dbReference>
<evidence type="ECO:0000256" key="2">
    <source>
        <dbReference type="ARBA" id="ARBA00022603"/>
    </source>
</evidence>
<dbReference type="SUPFAM" id="SSF55831">
    <property type="entry name" value="Thymidylate synthase/dCMP hydroxymethylase"/>
    <property type="match status" value="1"/>
</dbReference>
<dbReference type="InterPro" id="IPR023451">
    <property type="entry name" value="Thymidate_synth/dCMP_Mease_dom"/>
</dbReference>
<evidence type="ECO:0000259" key="6">
    <source>
        <dbReference type="Pfam" id="PF00303"/>
    </source>
</evidence>
<dbReference type="Gene3D" id="3.30.572.10">
    <property type="entry name" value="Thymidylate synthase/dCMP hydroxymethylase domain"/>
    <property type="match status" value="1"/>
</dbReference>
<evidence type="ECO:0000313" key="8">
    <source>
        <dbReference type="Proteomes" id="UP001524383"/>
    </source>
</evidence>
<evidence type="ECO:0000256" key="5">
    <source>
        <dbReference type="HAMAP-Rule" id="MF_01686"/>
    </source>
</evidence>
<dbReference type="InterPro" id="IPR036926">
    <property type="entry name" value="Thymidate_synth/dCMP_Mease_sf"/>
</dbReference>
<comment type="subunit">
    <text evidence="5">Monomer.</text>
</comment>
<dbReference type="EMBL" id="VOTZ01000012">
    <property type="protein sequence ID" value="MCQ1538705.1"/>
    <property type="molecule type" value="Genomic_DNA"/>
</dbReference>
<dbReference type="Proteomes" id="UP001524383">
    <property type="component" value="Unassembled WGS sequence"/>
</dbReference>
<organism evidence="7 8">
    <name type="scientific">Methanocalculus taiwanensis</name>
    <dbReference type="NCBI Taxonomy" id="106207"/>
    <lineage>
        <taxon>Archaea</taxon>
        <taxon>Methanobacteriati</taxon>
        <taxon>Methanobacteriota</taxon>
        <taxon>Stenosarchaea group</taxon>
        <taxon>Methanomicrobia</taxon>
        <taxon>Methanomicrobiales</taxon>
        <taxon>Methanocalculaceae</taxon>
        <taxon>Methanocalculus</taxon>
    </lineage>
</organism>
<feature type="active site" evidence="5">
    <location>
        <position position="141"/>
    </location>
</feature>
<dbReference type="GO" id="GO:0004799">
    <property type="term" value="F:thymidylate synthase activity"/>
    <property type="evidence" value="ECO:0007669"/>
    <property type="project" value="UniProtKB-UniRule"/>
</dbReference>
<dbReference type="NCBIfam" id="TIGR03283">
    <property type="entry name" value="thy_syn_methano"/>
    <property type="match status" value="1"/>
</dbReference>
<proteinExistence type="inferred from homology"/>
<dbReference type="PIRSF" id="PIRSF036752">
    <property type="entry name" value="TSase_MJ051"/>
    <property type="match status" value="1"/>
</dbReference>
<comment type="pathway">
    <text evidence="5">Pyrimidine metabolism; dTTP biosynthesis.</text>
</comment>
<evidence type="ECO:0000256" key="1">
    <source>
        <dbReference type="ARBA" id="ARBA00022490"/>
    </source>
</evidence>